<gene>
    <name evidence="3" type="ORF">ACFO60_34570</name>
</gene>
<comment type="caution">
    <text evidence="3">The sequence shown here is derived from an EMBL/GenBank/DDBJ whole genome shotgun (WGS) entry which is preliminary data.</text>
</comment>
<keyword evidence="2" id="KW-1133">Transmembrane helix</keyword>
<keyword evidence="4" id="KW-1185">Reference proteome</keyword>
<evidence type="ECO:0000256" key="1">
    <source>
        <dbReference type="SAM" id="MobiDB-lite"/>
    </source>
</evidence>
<accession>A0ABV9CT24</accession>
<proteinExistence type="predicted"/>
<name>A0ABV9CT24_9ACTN</name>
<evidence type="ECO:0000313" key="4">
    <source>
        <dbReference type="Proteomes" id="UP001596004"/>
    </source>
</evidence>
<sequence length="315" mass="33747">MPIAMFAITAVTPFALFERLPDPVAVHFTDGEPDASAPLQPTVLEMLLLGAIAWLVMAAIAWLRPAGSIGYRLAAGAAVGVTVTICLTVLLGLVAANLDAVTWRQASTTTAAQAVTLLSGAAGFLLAAVVVHPRRRPRQDPQAPPDWMRADPPPASDERTVWMGRSRNVPLVRKTWGASILMIGLSVLGMEWMLIPALVSFATLHLWGGVIAVFDGTQLVVRGYLPLSPLRRLPLGRIETAEAMRVDPRNWGGWGWRLRSVRSHAIVVREGEALLVALRDGGELIVTVNDAATGAEEIRKALRGETHQLVPPSGG</sequence>
<evidence type="ECO:0000313" key="3">
    <source>
        <dbReference type="EMBL" id="MFC4535918.1"/>
    </source>
</evidence>
<feature type="region of interest" description="Disordered" evidence="1">
    <location>
        <begin position="135"/>
        <end position="155"/>
    </location>
</feature>
<evidence type="ECO:0000256" key="2">
    <source>
        <dbReference type="SAM" id="Phobius"/>
    </source>
</evidence>
<protein>
    <recommendedName>
        <fullName evidence="5">DUF1648 domain-containing protein</fullName>
    </recommendedName>
</protein>
<dbReference type="Proteomes" id="UP001596004">
    <property type="component" value="Unassembled WGS sequence"/>
</dbReference>
<organism evidence="3 4">
    <name type="scientific">Sphaerisporangium dianthi</name>
    <dbReference type="NCBI Taxonomy" id="1436120"/>
    <lineage>
        <taxon>Bacteria</taxon>
        <taxon>Bacillati</taxon>
        <taxon>Actinomycetota</taxon>
        <taxon>Actinomycetes</taxon>
        <taxon>Streptosporangiales</taxon>
        <taxon>Streptosporangiaceae</taxon>
        <taxon>Sphaerisporangium</taxon>
    </lineage>
</organism>
<evidence type="ECO:0008006" key="5">
    <source>
        <dbReference type="Google" id="ProtNLM"/>
    </source>
</evidence>
<feature type="transmembrane region" description="Helical" evidence="2">
    <location>
        <begin position="110"/>
        <end position="131"/>
    </location>
</feature>
<dbReference type="RefSeq" id="WP_380849408.1">
    <property type="nucleotide sequence ID" value="NZ_JBHSFP010000037.1"/>
</dbReference>
<feature type="transmembrane region" description="Helical" evidence="2">
    <location>
        <begin position="175"/>
        <end position="198"/>
    </location>
</feature>
<keyword evidence="2" id="KW-0472">Membrane</keyword>
<feature type="transmembrane region" description="Helical" evidence="2">
    <location>
        <begin position="43"/>
        <end position="63"/>
    </location>
</feature>
<feature type="transmembrane region" description="Helical" evidence="2">
    <location>
        <begin position="75"/>
        <end position="98"/>
    </location>
</feature>
<dbReference type="EMBL" id="JBHSFP010000037">
    <property type="protein sequence ID" value="MFC4535918.1"/>
    <property type="molecule type" value="Genomic_DNA"/>
</dbReference>
<keyword evidence="2" id="KW-0812">Transmembrane</keyword>
<reference evidence="4" key="1">
    <citation type="journal article" date="2019" name="Int. J. Syst. Evol. Microbiol.">
        <title>The Global Catalogue of Microorganisms (GCM) 10K type strain sequencing project: providing services to taxonomists for standard genome sequencing and annotation.</title>
        <authorList>
            <consortium name="The Broad Institute Genomics Platform"/>
            <consortium name="The Broad Institute Genome Sequencing Center for Infectious Disease"/>
            <person name="Wu L."/>
            <person name="Ma J."/>
        </authorList>
    </citation>
    <scope>NUCLEOTIDE SEQUENCE [LARGE SCALE GENOMIC DNA]</scope>
    <source>
        <strain evidence="4">CGMCC 4.7132</strain>
    </source>
</reference>